<dbReference type="CDD" id="cd11318">
    <property type="entry name" value="AmyAc_bac_fung_AmyA"/>
    <property type="match status" value="1"/>
</dbReference>
<dbReference type="InterPro" id="IPR015237">
    <property type="entry name" value="Alpha-amylase_C_pro"/>
</dbReference>
<feature type="binding site" evidence="8">
    <location>
        <position position="186"/>
    </location>
    <ligand>
        <name>Ca(2+)</name>
        <dbReference type="ChEBI" id="CHEBI:29108"/>
        <label>2</label>
    </ligand>
</feature>
<comment type="caution">
    <text evidence="10">The sequence shown here is derived from an EMBL/GenBank/DDBJ whole genome shotgun (WGS) entry which is preliminary data.</text>
</comment>
<reference evidence="11" key="1">
    <citation type="submission" date="2018-02" db="EMBL/GenBank/DDBJ databases">
        <authorList>
            <person name="Moore K."/>
            <person name="Momper L."/>
        </authorList>
    </citation>
    <scope>NUCLEOTIDE SEQUENCE [LARGE SCALE GENOMIC DNA]</scope>
    <source>
        <strain evidence="11">ULC18</strain>
    </source>
</reference>
<keyword evidence="4" id="KW-0378">Hydrolase</keyword>
<gene>
    <name evidence="10" type="ORF">C7B82_13805</name>
</gene>
<keyword evidence="11" id="KW-1185">Reference proteome</keyword>
<dbReference type="GO" id="GO:0005975">
    <property type="term" value="P:carbohydrate metabolic process"/>
    <property type="evidence" value="ECO:0007669"/>
    <property type="project" value="InterPro"/>
</dbReference>
<evidence type="ECO:0000256" key="4">
    <source>
        <dbReference type="ARBA" id="ARBA00022801"/>
    </source>
</evidence>
<feature type="active site" description="Nucleophile" evidence="7">
    <location>
        <position position="234"/>
    </location>
</feature>
<dbReference type="InterPro" id="IPR013780">
    <property type="entry name" value="Glyco_hydro_b"/>
</dbReference>
<organism evidence="10 11">
    <name type="scientific">Stenomitos frigidus ULC18</name>
    <dbReference type="NCBI Taxonomy" id="2107698"/>
    <lineage>
        <taxon>Bacteria</taxon>
        <taxon>Bacillati</taxon>
        <taxon>Cyanobacteriota</taxon>
        <taxon>Cyanophyceae</taxon>
        <taxon>Leptolyngbyales</taxon>
        <taxon>Leptolyngbyaceae</taxon>
        <taxon>Stenomitos</taxon>
    </lineage>
</organism>
<name>A0A2T1E698_9CYAN</name>
<keyword evidence="3 8" id="KW-0479">Metal-binding</keyword>
<feature type="active site" description="Proton donor" evidence="7">
    <location>
        <position position="264"/>
    </location>
</feature>
<feature type="binding site" evidence="8">
    <location>
        <position position="203"/>
    </location>
    <ligand>
        <name>Ca(2+)</name>
        <dbReference type="ChEBI" id="CHEBI:29108"/>
        <label>1</label>
    </ligand>
</feature>
<sequence>MSELNGVMMQYFHWYIEPDGKLWKQLAESADELAKVGVTSVWLPPAYKGTGGGYDVGYGVYDLFDLGEFDQKGSVRTKYGTKEEYLQAIKVAQKAGIRIYADAVFNHKLGADEEEEAQATPFSMENRNQPIGEYQTIKAWTHFKFPGRKGKYSKMEWHWWHFDAIDYNAYNESERAIYLLKGKEFDRNVDLENGNFDYLMGCDLDMAHPEVQGELKYWGEWYVDTTGVDGFRFDAVKHVSADFFREWLDHVSHYAQRDLFAVGEYWSYDVEALHSFVETTNGRVTLFDAPLHYNFHVASKAGNSYDMRQIFDNTLVQQQPTLAVTLVENHDSQPLQSLESVVEAWFKPLAYALILLRSEGYPCIFYADYYGAHYTDKGKDGEDHEVWLDSHRAVLDAMLEARQTYAYGEQYDYFDHANTIGWTRLGDEEHPGGLAVVLSNGSEGTKRMEVKQPNATYVDITGHVDGAVTTGDDGWGEFRCNGGSVSVWVPQTK</sequence>
<dbReference type="Pfam" id="PF00128">
    <property type="entry name" value="Alpha-amylase"/>
    <property type="match status" value="1"/>
</dbReference>
<dbReference type="SUPFAM" id="SSF51011">
    <property type="entry name" value="Glycosyl hydrolase domain"/>
    <property type="match status" value="1"/>
</dbReference>
<dbReference type="Proteomes" id="UP000239576">
    <property type="component" value="Unassembled WGS sequence"/>
</dbReference>
<dbReference type="SUPFAM" id="SSF51445">
    <property type="entry name" value="(Trans)glycosidases"/>
    <property type="match status" value="1"/>
</dbReference>
<evidence type="ECO:0000256" key="6">
    <source>
        <dbReference type="ARBA" id="ARBA00023295"/>
    </source>
</evidence>
<dbReference type="RefSeq" id="WP_106256872.1">
    <property type="nucleotide sequence ID" value="NZ_CAWNSW010000004.1"/>
</dbReference>
<feature type="binding site" evidence="8">
    <location>
        <position position="238"/>
    </location>
    <ligand>
        <name>Ca(2+)</name>
        <dbReference type="ChEBI" id="CHEBI:29108"/>
        <label>1</label>
    </ligand>
</feature>
<dbReference type="InterPro" id="IPR013776">
    <property type="entry name" value="A-amylase_thermo"/>
</dbReference>
<dbReference type="OrthoDB" id="9805159at2"/>
<evidence type="ECO:0000256" key="5">
    <source>
        <dbReference type="ARBA" id="ARBA00023277"/>
    </source>
</evidence>
<dbReference type="EMBL" id="PVWK01000081">
    <property type="protein sequence ID" value="PSB28272.1"/>
    <property type="molecule type" value="Genomic_DNA"/>
</dbReference>
<feature type="domain" description="Glycosyl hydrolase family 13 catalytic" evidence="9">
    <location>
        <begin position="6"/>
        <end position="402"/>
    </location>
</feature>
<feature type="binding site" evidence="8">
    <location>
        <position position="106"/>
    </location>
    <ligand>
        <name>Ca(2+)</name>
        <dbReference type="ChEBI" id="CHEBI:29108"/>
        <label>1</label>
    </ligand>
</feature>
<dbReference type="GO" id="GO:0004553">
    <property type="term" value="F:hydrolase activity, hydrolyzing O-glycosyl compounds"/>
    <property type="evidence" value="ECO:0007669"/>
    <property type="project" value="InterPro"/>
</dbReference>
<evidence type="ECO:0000256" key="2">
    <source>
        <dbReference type="ARBA" id="ARBA00008061"/>
    </source>
</evidence>
<dbReference type="Gene3D" id="3.20.20.80">
    <property type="entry name" value="Glycosidases"/>
    <property type="match status" value="1"/>
</dbReference>
<evidence type="ECO:0000259" key="9">
    <source>
        <dbReference type="SMART" id="SM00642"/>
    </source>
</evidence>
<dbReference type="GO" id="GO:0005509">
    <property type="term" value="F:calcium ion binding"/>
    <property type="evidence" value="ECO:0007669"/>
    <property type="project" value="InterPro"/>
</dbReference>
<proteinExistence type="inferred from homology"/>
<dbReference type="InterPro" id="IPR006047">
    <property type="entry name" value="GH13_cat_dom"/>
</dbReference>
<dbReference type="NCBIfam" id="NF006969">
    <property type="entry name" value="PRK09441.1-2"/>
    <property type="match status" value="1"/>
</dbReference>
<keyword evidence="6" id="KW-0326">Glycosidase</keyword>
<dbReference type="Gene3D" id="2.60.40.1180">
    <property type="entry name" value="Golgi alpha-mannosidase II"/>
    <property type="match status" value="1"/>
</dbReference>
<comment type="similarity">
    <text evidence="2">Belongs to the glycosyl hydrolase 13 family.</text>
</comment>
<evidence type="ECO:0000256" key="3">
    <source>
        <dbReference type="ARBA" id="ARBA00022723"/>
    </source>
</evidence>
<evidence type="ECO:0000313" key="10">
    <source>
        <dbReference type="EMBL" id="PSB28272.1"/>
    </source>
</evidence>
<dbReference type="AlphaFoldDB" id="A0A2T1E698"/>
<evidence type="ECO:0000256" key="7">
    <source>
        <dbReference type="PIRSR" id="PIRSR001021-1"/>
    </source>
</evidence>
<feature type="binding site" evidence="8">
    <location>
        <position position="205"/>
    </location>
    <ligand>
        <name>Ca(2+)</name>
        <dbReference type="ChEBI" id="CHEBI:29108"/>
        <label>2</label>
    </ligand>
</feature>
<accession>A0A2T1E698</accession>
<comment type="cofactor">
    <cofactor evidence="1">
        <name>Ca(2+)</name>
        <dbReference type="ChEBI" id="CHEBI:29108"/>
    </cofactor>
</comment>
<dbReference type="PANTHER" id="PTHR43447">
    <property type="entry name" value="ALPHA-AMYLASE"/>
    <property type="match status" value="1"/>
</dbReference>
<dbReference type="NCBIfam" id="NF006968">
    <property type="entry name" value="PRK09441.1-1"/>
    <property type="match status" value="1"/>
</dbReference>
<evidence type="ECO:0000313" key="11">
    <source>
        <dbReference type="Proteomes" id="UP000239576"/>
    </source>
</evidence>
<keyword evidence="8" id="KW-0106">Calcium</keyword>
<feature type="binding site" evidence="8">
    <location>
        <position position="163"/>
    </location>
    <ligand>
        <name>Ca(2+)</name>
        <dbReference type="ChEBI" id="CHEBI:29108"/>
        <label>2</label>
    </ligand>
</feature>
<evidence type="ECO:0000256" key="8">
    <source>
        <dbReference type="PIRSR" id="PIRSR001021-2"/>
    </source>
</evidence>
<reference evidence="10 11" key="2">
    <citation type="submission" date="2018-03" db="EMBL/GenBank/DDBJ databases">
        <title>The ancient ancestry and fast evolution of plastids.</title>
        <authorList>
            <person name="Moore K.R."/>
            <person name="Magnabosco C."/>
            <person name="Momper L."/>
            <person name="Gold D.A."/>
            <person name="Bosak T."/>
            <person name="Fournier G.P."/>
        </authorList>
    </citation>
    <scope>NUCLEOTIDE SEQUENCE [LARGE SCALE GENOMIC DNA]</scope>
    <source>
        <strain evidence="10 11">ULC18</strain>
    </source>
</reference>
<dbReference type="SMART" id="SM00642">
    <property type="entry name" value="Aamy"/>
    <property type="match status" value="1"/>
</dbReference>
<dbReference type="InterPro" id="IPR017853">
    <property type="entry name" value="GH"/>
</dbReference>
<dbReference type="PIRSF" id="PIRSF001021">
    <property type="entry name" value="Alph-amls_thrmst"/>
    <property type="match status" value="1"/>
</dbReference>
<dbReference type="Pfam" id="PF09154">
    <property type="entry name" value="Alpha-amy_C_pro"/>
    <property type="match status" value="1"/>
</dbReference>
<dbReference type="Gene3D" id="2.40.30.140">
    <property type="match status" value="1"/>
</dbReference>
<protein>
    <submittedName>
        <fullName evidence="10">Alpha-amylase</fullName>
    </submittedName>
</protein>
<evidence type="ECO:0000256" key="1">
    <source>
        <dbReference type="ARBA" id="ARBA00001913"/>
    </source>
</evidence>
<keyword evidence="5" id="KW-0119">Carbohydrate metabolism</keyword>
<feature type="binding site" evidence="8">
    <location>
        <position position="197"/>
    </location>
    <ligand>
        <name>Ca(2+)</name>
        <dbReference type="ChEBI" id="CHEBI:29108"/>
        <label>1</label>
    </ligand>
</feature>